<dbReference type="PROSITE" id="PS50011">
    <property type="entry name" value="PROTEIN_KINASE_DOM"/>
    <property type="match status" value="1"/>
</dbReference>
<dbReference type="InterPro" id="IPR008271">
    <property type="entry name" value="Ser/Thr_kinase_AS"/>
</dbReference>
<dbReference type="EMBL" id="CP051141">
    <property type="protein sequence ID" value="QIW98426.1"/>
    <property type="molecule type" value="Genomic_DNA"/>
</dbReference>
<dbReference type="GO" id="GO:0005524">
    <property type="term" value="F:ATP binding"/>
    <property type="evidence" value="ECO:0007669"/>
    <property type="project" value="InterPro"/>
</dbReference>
<name>A0A6H0XUJ0_9PEZI</name>
<dbReference type="PROSITE" id="PS00571">
    <property type="entry name" value="AMIDASES"/>
    <property type="match status" value="1"/>
</dbReference>
<gene>
    <name evidence="3" type="ORF">AMS68_003944</name>
</gene>
<comment type="similarity">
    <text evidence="1">Belongs to the amidase family.</text>
</comment>
<proteinExistence type="inferred from homology"/>
<dbReference type="Gene3D" id="3.90.1300.10">
    <property type="entry name" value="Amidase signature (AS) domain"/>
    <property type="match status" value="1"/>
</dbReference>
<accession>A0A6H0XUJ0</accession>
<dbReference type="InterPro" id="IPR036928">
    <property type="entry name" value="AS_sf"/>
</dbReference>
<evidence type="ECO:0000259" key="2">
    <source>
        <dbReference type="PROSITE" id="PS50011"/>
    </source>
</evidence>
<reference evidence="3 4" key="1">
    <citation type="journal article" date="2016" name="Sci. Rep.">
        <title>Peltaster fructicola genome reveals evolution from an invasive phytopathogen to an ectophytic parasite.</title>
        <authorList>
            <person name="Xu C."/>
            <person name="Chen H."/>
            <person name="Gleason M.L."/>
            <person name="Xu J.R."/>
            <person name="Liu H."/>
            <person name="Zhang R."/>
            <person name="Sun G."/>
        </authorList>
    </citation>
    <scope>NUCLEOTIDE SEQUENCE [LARGE SCALE GENOMIC DNA]</scope>
    <source>
        <strain evidence="3 4">LNHT1506</strain>
    </source>
</reference>
<dbReference type="Proteomes" id="UP000503462">
    <property type="component" value="Chromosome 3"/>
</dbReference>
<dbReference type="Gene3D" id="1.10.510.10">
    <property type="entry name" value="Transferase(Phosphotransferase) domain 1"/>
    <property type="match status" value="1"/>
</dbReference>
<dbReference type="PANTHER" id="PTHR11895:SF67">
    <property type="entry name" value="AMIDASE DOMAIN-CONTAINING PROTEIN"/>
    <property type="match status" value="1"/>
</dbReference>
<dbReference type="Pfam" id="PF01425">
    <property type="entry name" value="Amidase"/>
    <property type="match status" value="1"/>
</dbReference>
<dbReference type="PANTHER" id="PTHR11895">
    <property type="entry name" value="TRANSAMIDASE"/>
    <property type="match status" value="1"/>
</dbReference>
<evidence type="ECO:0000256" key="1">
    <source>
        <dbReference type="ARBA" id="ARBA00009199"/>
    </source>
</evidence>
<dbReference type="InterPro" id="IPR000120">
    <property type="entry name" value="Amidase"/>
</dbReference>
<organism evidence="3 4">
    <name type="scientific">Peltaster fructicola</name>
    <dbReference type="NCBI Taxonomy" id="286661"/>
    <lineage>
        <taxon>Eukaryota</taxon>
        <taxon>Fungi</taxon>
        <taxon>Dikarya</taxon>
        <taxon>Ascomycota</taxon>
        <taxon>Pezizomycotina</taxon>
        <taxon>Dothideomycetes</taxon>
        <taxon>Dothideomycetes incertae sedis</taxon>
        <taxon>Peltaster</taxon>
    </lineage>
</organism>
<evidence type="ECO:0000313" key="4">
    <source>
        <dbReference type="Proteomes" id="UP000503462"/>
    </source>
</evidence>
<evidence type="ECO:0000313" key="3">
    <source>
        <dbReference type="EMBL" id="QIW98426.1"/>
    </source>
</evidence>
<dbReference type="AlphaFoldDB" id="A0A6H0XUJ0"/>
<feature type="domain" description="Protein kinase" evidence="2">
    <location>
        <begin position="1"/>
        <end position="172"/>
    </location>
</feature>
<dbReference type="OrthoDB" id="421993at2759"/>
<keyword evidence="4" id="KW-1185">Reference proteome</keyword>
<dbReference type="SUPFAM" id="SSF75304">
    <property type="entry name" value="Amidase signature (AS) enzymes"/>
    <property type="match status" value="1"/>
</dbReference>
<dbReference type="Pfam" id="PF00069">
    <property type="entry name" value="Pkinase"/>
    <property type="match status" value="1"/>
</dbReference>
<dbReference type="InterPro" id="IPR023631">
    <property type="entry name" value="Amidase_dom"/>
</dbReference>
<dbReference type="InterPro" id="IPR011009">
    <property type="entry name" value="Kinase-like_dom_sf"/>
</dbReference>
<dbReference type="InterPro" id="IPR020556">
    <property type="entry name" value="Amidase_CS"/>
</dbReference>
<protein>
    <recommendedName>
        <fullName evidence="2">Protein kinase domain-containing protein</fullName>
    </recommendedName>
</protein>
<dbReference type="PROSITE" id="PS00108">
    <property type="entry name" value="PROTEIN_KINASE_ST"/>
    <property type="match status" value="1"/>
</dbReference>
<dbReference type="InterPro" id="IPR000719">
    <property type="entry name" value="Prot_kinase_dom"/>
</dbReference>
<sequence>MHGWHQRPGDNAWRRAEGSSVLHRDIKPGNIFLRRSASAGLMPDVVFGDLGFATWEIGSDGAMGTPGYDAPELQPFLDDVSPRIADRGQRVVTPACDVYALGATLYRLMTLTERQQDGTWYKHNADNLFMWNNGEAIKYSADLWTIVHQMVVDVQVRLPSKELGSVINHAEKRLADMGSAATLELEKRRDLPWPQNLGVPWLTASFSQLPHTKTYPSVLDYHEAYKSGRLTPTDVAEALLPLIQRDVEKPNKHSVAFMETRVDLVRRTAAESTARYKAGKPLSPLDGVPVAYKDQLDLTGYKQRTGTKLDLTHKDDVTTYCALPWQQAGAIVVGKLNMHELGMDTTNLNPNWGTPLNPYNDSYYTGGSSGGSGYVLASGLVPVAHGADGGGSIRIPSGFCGVYGLKPTHARVGTRPSPNLATSVGVHGPMAANMVDLEIAYRLMAHPDAEDPINSQFMPPSSVMKLKDRTKTLGIDRAWFNRADPDVRDTCQRAVDWLVSNAGYTVVEIDLSMLHEAQLAHAISIMIEVMSHLPDHSQWTMPNKILTALFGQASAVDLMQSMKVRTVLMEHLAHLFTRFPGLIIVTPTTPNAGWKITPGELLYGASNGNMSVKTMTYVGVANFAGVPAINVPAGYVEEKGGALPIGLMGMGEWCTDEELLAFGYDCERYLHEAVEYGRRLPPNFVDVLGLARGVAPKTT</sequence>
<dbReference type="GO" id="GO:0004672">
    <property type="term" value="F:protein kinase activity"/>
    <property type="evidence" value="ECO:0007669"/>
    <property type="project" value="InterPro"/>
</dbReference>
<dbReference type="SUPFAM" id="SSF56112">
    <property type="entry name" value="Protein kinase-like (PK-like)"/>
    <property type="match status" value="1"/>
</dbReference>